<accession>A0A0G3G749</accession>
<dbReference type="OrthoDB" id="9763101at2"/>
<dbReference type="STRING" id="106634.TVD_08010"/>
<dbReference type="PANTHER" id="PTHR42194:SF1">
    <property type="entry name" value="UPF0276 PROTEIN HI_1600"/>
    <property type="match status" value="1"/>
</dbReference>
<dbReference type="RefSeq" id="WP_047251296.1">
    <property type="nucleotide sequence ID" value="NZ_CP011367.1"/>
</dbReference>
<evidence type="ECO:0000313" key="2">
    <source>
        <dbReference type="EMBL" id="AKJ95307.1"/>
    </source>
</evidence>
<dbReference type="InterPro" id="IPR007801">
    <property type="entry name" value="MbnB/TglH/ChrH"/>
</dbReference>
<dbReference type="NCBIfam" id="NF003818">
    <property type="entry name" value="PRK05409.1"/>
    <property type="match status" value="1"/>
</dbReference>
<dbReference type="HAMAP" id="MF_00697">
    <property type="entry name" value="UPF0276"/>
    <property type="match status" value="1"/>
</dbReference>
<dbReference type="InterPro" id="IPR036237">
    <property type="entry name" value="Xyl_isomerase-like_sf"/>
</dbReference>
<dbReference type="EMBL" id="CP011367">
    <property type="protein sequence ID" value="AKJ95307.1"/>
    <property type="molecule type" value="Genomic_DNA"/>
</dbReference>
<organism evidence="2 3">
    <name type="scientific">Thioalkalivibrio versutus</name>
    <dbReference type="NCBI Taxonomy" id="106634"/>
    <lineage>
        <taxon>Bacteria</taxon>
        <taxon>Pseudomonadati</taxon>
        <taxon>Pseudomonadota</taxon>
        <taxon>Gammaproteobacteria</taxon>
        <taxon>Chromatiales</taxon>
        <taxon>Ectothiorhodospiraceae</taxon>
        <taxon>Thioalkalivibrio</taxon>
    </lineage>
</organism>
<reference evidence="2 3" key="1">
    <citation type="submission" date="2015-04" db="EMBL/GenBank/DDBJ databases">
        <title>Complete Sequence for the Genome of the Thioalkalivibrio versutus D301.</title>
        <authorList>
            <person name="Mu T."/>
            <person name="Zhou J."/>
            <person name="Xu X."/>
        </authorList>
    </citation>
    <scope>NUCLEOTIDE SEQUENCE [LARGE SCALE GENOMIC DNA]</scope>
    <source>
        <strain evidence="2 3">D301</strain>
    </source>
</reference>
<evidence type="ECO:0000256" key="1">
    <source>
        <dbReference type="HAMAP-Rule" id="MF_00697"/>
    </source>
</evidence>
<dbReference type="AlphaFoldDB" id="A0A0G3G749"/>
<sequence length="294" mass="32853">MAAKVVHPANPARVSGAGLGLRRALLGPLAEAPEATERLGFFEAAPENWMHLGGRLGRIFREYTEAQPFVCHGLSLDIGGPRPLDKTFLQDLRSFLDTHGIEDYSEHLSACGDGQGHLYDLMPIPFTEEAVRYVADRVRQVQDILGRRMALENVSYYTPVGAELDEITFVRAVLEEADCDLLLDVNNIVVNSINHGYEPTEFLDAMPLERVRYLHIAGHEEEAPDLRVDTHGQPICSDVWALLEATYARIGPVPTLLERDFNFPPVEELLAETDRIRDLQLRARAGQEEPLLHA</sequence>
<dbReference type="SUPFAM" id="SSF51658">
    <property type="entry name" value="Xylose isomerase-like"/>
    <property type="match status" value="1"/>
</dbReference>
<dbReference type="PATRIC" id="fig|106634.4.peg.1633"/>
<dbReference type="KEGG" id="tvr:TVD_08010"/>
<evidence type="ECO:0000313" key="3">
    <source>
        <dbReference type="Proteomes" id="UP000064201"/>
    </source>
</evidence>
<comment type="similarity">
    <text evidence="1">Belongs to the UPF0276 family.</text>
</comment>
<dbReference type="PANTHER" id="PTHR42194">
    <property type="entry name" value="UPF0276 PROTEIN HI_1600"/>
    <property type="match status" value="1"/>
</dbReference>
<dbReference type="Proteomes" id="UP000064201">
    <property type="component" value="Chromosome"/>
</dbReference>
<dbReference type="Gene3D" id="3.20.20.150">
    <property type="entry name" value="Divalent-metal-dependent TIM barrel enzymes"/>
    <property type="match status" value="1"/>
</dbReference>
<dbReference type="Pfam" id="PF05114">
    <property type="entry name" value="MbnB_TglH_ChrH"/>
    <property type="match status" value="1"/>
</dbReference>
<name>A0A0G3G749_9GAMM</name>
<protein>
    <recommendedName>
        <fullName evidence="1">UPF0276 protein TVD_08010</fullName>
    </recommendedName>
</protein>
<keyword evidence="3" id="KW-1185">Reference proteome</keyword>
<proteinExistence type="inferred from homology"/>
<gene>
    <name evidence="2" type="ORF">TVD_08010</name>
</gene>